<dbReference type="PIRSF" id="PIRSF006221">
    <property type="entry name" value="Ketosamine-3-kinase"/>
    <property type="match status" value="1"/>
</dbReference>
<evidence type="ECO:0000256" key="9">
    <source>
        <dbReference type="PIRNR" id="PIRNR006221"/>
    </source>
</evidence>
<protein>
    <recommendedName>
        <fullName evidence="2">protein-ribulosamine 3-kinase</fullName>
        <ecNumber evidence="2">2.7.1.172</ecNumber>
    </recommendedName>
</protein>
<evidence type="ECO:0000256" key="1">
    <source>
        <dbReference type="ARBA" id="ARBA00009460"/>
    </source>
</evidence>
<dbReference type="PANTHER" id="PTHR12149">
    <property type="entry name" value="FRUCTOSAMINE 3 KINASE-RELATED PROTEIN"/>
    <property type="match status" value="1"/>
</dbReference>
<dbReference type="AlphaFoldDB" id="A0AAN9GGD2"/>
<evidence type="ECO:0000313" key="10">
    <source>
        <dbReference type="EMBL" id="KAK7106864.1"/>
    </source>
</evidence>
<proteinExistence type="inferred from homology"/>
<dbReference type="FunFam" id="3.30.200.20:FF:000264">
    <property type="entry name" value="Protein-ribulosamine 3-kinase, chloroplastic"/>
    <property type="match status" value="1"/>
</dbReference>
<comment type="catalytic activity">
    <reaction evidence="7">
        <text>N(6)-D-ribulosyl-L-lysyl-[protein] + ATP = N(6)-(3-O-phospho-D-ribulosyl)-L-lysyl-[protein] + ADP + H(+)</text>
        <dbReference type="Rhea" id="RHEA:48432"/>
        <dbReference type="Rhea" id="RHEA-COMP:12103"/>
        <dbReference type="Rhea" id="RHEA-COMP:12104"/>
        <dbReference type="ChEBI" id="CHEBI:15378"/>
        <dbReference type="ChEBI" id="CHEBI:30616"/>
        <dbReference type="ChEBI" id="CHEBI:90418"/>
        <dbReference type="ChEBI" id="CHEBI:90420"/>
        <dbReference type="ChEBI" id="CHEBI:456216"/>
        <dbReference type="EC" id="2.7.1.172"/>
    </reaction>
    <physiologicalReaction direction="left-to-right" evidence="7">
        <dbReference type="Rhea" id="RHEA:48433"/>
    </physiologicalReaction>
</comment>
<evidence type="ECO:0000256" key="4">
    <source>
        <dbReference type="ARBA" id="ARBA00022741"/>
    </source>
</evidence>
<keyword evidence="6" id="KW-0067">ATP-binding</keyword>
<dbReference type="GO" id="GO:0016301">
    <property type="term" value="F:kinase activity"/>
    <property type="evidence" value="ECO:0007669"/>
    <property type="project" value="UniProtKB-UniRule"/>
</dbReference>
<keyword evidence="5 9" id="KW-0418">Kinase</keyword>
<dbReference type="Gene3D" id="3.90.1200.10">
    <property type="match status" value="1"/>
</dbReference>
<keyword evidence="4" id="KW-0547">Nucleotide-binding</keyword>
<comment type="caution">
    <text evidence="10">The sequence shown here is derived from an EMBL/GenBank/DDBJ whole genome shotgun (WGS) entry which is preliminary data.</text>
</comment>
<keyword evidence="3 9" id="KW-0808">Transferase</keyword>
<evidence type="ECO:0000256" key="8">
    <source>
        <dbReference type="ARBA" id="ARBA00050767"/>
    </source>
</evidence>
<reference evidence="10 11" key="1">
    <citation type="submission" date="2024-02" db="EMBL/GenBank/DDBJ databases">
        <title>Chromosome-scale genome assembly of the rough periwinkle Littorina saxatilis.</title>
        <authorList>
            <person name="De Jode A."/>
            <person name="Faria R."/>
            <person name="Formenti G."/>
            <person name="Sims Y."/>
            <person name="Smith T.P."/>
            <person name="Tracey A."/>
            <person name="Wood J.M.D."/>
            <person name="Zagrodzka Z.B."/>
            <person name="Johannesson K."/>
            <person name="Butlin R.K."/>
            <person name="Leder E.H."/>
        </authorList>
    </citation>
    <scope>NUCLEOTIDE SEQUENCE [LARGE SCALE GENOMIC DNA]</scope>
    <source>
        <strain evidence="10">Snail1</strain>
        <tissue evidence="10">Muscle</tissue>
    </source>
</reference>
<keyword evidence="11" id="KW-1185">Reference proteome</keyword>
<accession>A0AAN9GGD2</accession>
<evidence type="ECO:0000256" key="6">
    <source>
        <dbReference type="ARBA" id="ARBA00022840"/>
    </source>
</evidence>
<dbReference type="Gene3D" id="3.30.200.20">
    <property type="entry name" value="Phosphorylase Kinase, domain 1"/>
    <property type="match status" value="1"/>
</dbReference>
<name>A0AAN9GGD2_9CAEN</name>
<dbReference type="Proteomes" id="UP001374579">
    <property type="component" value="Unassembled WGS sequence"/>
</dbReference>
<evidence type="ECO:0000256" key="3">
    <source>
        <dbReference type="ARBA" id="ARBA00022679"/>
    </source>
</evidence>
<evidence type="ECO:0000256" key="5">
    <source>
        <dbReference type="ARBA" id="ARBA00022777"/>
    </source>
</evidence>
<dbReference type="EC" id="2.7.1.172" evidence="2"/>
<comment type="catalytic activity">
    <reaction evidence="8">
        <text>N(6)-(D-psicosyl)-L-lysyl-[protein] + ATP = N(6)-(3-O-phospho-D-psicosyl)-L-lysyl-[protein] + ADP + H(+)</text>
        <dbReference type="Rhea" id="RHEA:61392"/>
        <dbReference type="Rhea" id="RHEA-COMP:15796"/>
        <dbReference type="Rhea" id="RHEA-COMP:15797"/>
        <dbReference type="ChEBI" id="CHEBI:15378"/>
        <dbReference type="ChEBI" id="CHEBI:30616"/>
        <dbReference type="ChEBI" id="CHEBI:144621"/>
        <dbReference type="ChEBI" id="CHEBI:144622"/>
        <dbReference type="ChEBI" id="CHEBI:456216"/>
    </reaction>
    <physiologicalReaction direction="left-to-right" evidence="8">
        <dbReference type="Rhea" id="RHEA:61393"/>
    </physiologicalReaction>
</comment>
<dbReference type="PANTHER" id="PTHR12149:SF8">
    <property type="entry name" value="PROTEIN-RIBULOSAMINE 3-KINASE"/>
    <property type="match status" value="1"/>
</dbReference>
<dbReference type="InterPro" id="IPR011009">
    <property type="entry name" value="Kinase-like_dom_sf"/>
</dbReference>
<gene>
    <name evidence="10" type="ORF">V1264_014899</name>
</gene>
<sequence length="319" mass="35456">MPRTKGADPELEDLLKRELNTSVLKSEGRSGGGCISEGSTYSTDSGKVFIKVNPKSKAKVMFDGEAASLEKLYEMDVVKVPKPIKVITIPSGGAAFVMENLDITASLSAQAATLGEQMARLHMRNKEIADKEKKGESFVHKDSVVQSVKQFGFDVPTCCGYIQQSNAWESTWEKFYAGKIQEQIDMLPAEDITAVNELWSQVVQKLPSFFTGLDIFPALMHGDLWGGNAAEVADGPVVFDPASFYGHSEYDLAIARMFGGFSGKFFDSYFRIIPKEKGLGNRLELYKLFHYMNHWNHFGGGYKQSSLNTLRSLIQMHIH</sequence>
<evidence type="ECO:0000256" key="2">
    <source>
        <dbReference type="ARBA" id="ARBA00011961"/>
    </source>
</evidence>
<evidence type="ECO:0000256" key="7">
    <source>
        <dbReference type="ARBA" id="ARBA00048655"/>
    </source>
</evidence>
<comment type="similarity">
    <text evidence="1 9">Belongs to the fructosamine kinase family.</text>
</comment>
<dbReference type="InterPro" id="IPR016477">
    <property type="entry name" value="Fructo-/Ketosamine-3-kinase"/>
</dbReference>
<dbReference type="Pfam" id="PF03881">
    <property type="entry name" value="Fructosamin_kin"/>
    <property type="match status" value="1"/>
</dbReference>
<dbReference type="FunFam" id="3.90.1200.10:FF:000003">
    <property type="entry name" value="fructosamine-3-kinase isoform X1"/>
    <property type="match status" value="1"/>
</dbReference>
<organism evidence="10 11">
    <name type="scientific">Littorina saxatilis</name>
    <dbReference type="NCBI Taxonomy" id="31220"/>
    <lineage>
        <taxon>Eukaryota</taxon>
        <taxon>Metazoa</taxon>
        <taxon>Spiralia</taxon>
        <taxon>Lophotrochozoa</taxon>
        <taxon>Mollusca</taxon>
        <taxon>Gastropoda</taxon>
        <taxon>Caenogastropoda</taxon>
        <taxon>Littorinimorpha</taxon>
        <taxon>Littorinoidea</taxon>
        <taxon>Littorinidae</taxon>
        <taxon>Littorina</taxon>
    </lineage>
</organism>
<dbReference type="SUPFAM" id="SSF56112">
    <property type="entry name" value="Protein kinase-like (PK-like)"/>
    <property type="match status" value="1"/>
</dbReference>
<dbReference type="GO" id="GO:0102193">
    <property type="term" value="F:protein-ribulosamine 3-kinase activity"/>
    <property type="evidence" value="ECO:0007669"/>
    <property type="project" value="UniProtKB-EC"/>
</dbReference>
<evidence type="ECO:0000313" key="11">
    <source>
        <dbReference type="Proteomes" id="UP001374579"/>
    </source>
</evidence>
<dbReference type="GO" id="GO:0005829">
    <property type="term" value="C:cytosol"/>
    <property type="evidence" value="ECO:0007669"/>
    <property type="project" value="UniProtKB-ARBA"/>
</dbReference>
<dbReference type="EMBL" id="JBAMIC010000004">
    <property type="protein sequence ID" value="KAK7106864.1"/>
    <property type="molecule type" value="Genomic_DNA"/>
</dbReference>
<dbReference type="GO" id="GO:0005524">
    <property type="term" value="F:ATP binding"/>
    <property type="evidence" value="ECO:0007669"/>
    <property type="project" value="UniProtKB-KW"/>
</dbReference>